<feature type="coiled-coil region" evidence="1">
    <location>
        <begin position="233"/>
        <end position="267"/>
    </location>
</feature>
<feature type="region of interest" description="Disordered" evidence="2">
    <location>
        <begin position="272"/>
        <end position="296"/>
    </location>
</feature>
<evidence type="ECO:0000256" key="2">
    <source>
        <dbReference type="SAM" id="MobiDB-lite"/>
    </source>
</evidence>
<dbReference type="EMBL" id="WIXP02000002">
    <property type="protein sequence ID" value="KAF6214906.1"/>
    <property type="molecule type" value="Genomic_DNA"/>
</dbReference>
<evidence type="ECO:0000313" key="3">
    <source>
        <dbReference type="EMBL" id="KAF6214906.1"/>
    </source>
</evidence>
<accession>A0A8S9Y3I7</accession>
<proteinExistence type="predicted"/>
<organism evidence="3 4">
    <name type="scientific">Apolygus lucorum</name>
    <name type="common">Small green plant bug</name>
    <name type="synonym">Lygocoris lucorum</name>
    <dbReference type="NCBI Taxonomy" id="248454"/>
    <lineage>
        <taxon>Eukaryota</taxon>
        <taxon>Metazoa</taxon>
        <taxon>Ecdysozoa</taxon>
        <taxon>Arthropoda</taxon>
        <taxon>Hexapoda</taxon>
        <taxon>Insecta</taxon>
        <taxon>Pterygota</taxon>
        <taxon>Neoptera</taxon>
        <taxon>Paraneoptera</taxon>
        <taxon>Hemiptera</taxon>
        <taxon>Heteroptera</taxon>
        <taxon>Panheteroptera</taxon>
        <taxon>Cimicomorpha</taxon>
        <taxon>Miridae</taxon>
        <taxon>Mirini</taxon>
        <taxon>Apolygus</taxon>
    </lineage>
</organism>
<keyword evidence="4" id="KW-1185">Reference proteome</keyword>
<gene>
    <name evidence="3" type="ORF">GE061_009651</name>
</gene>
<feature type="compositionally biased region" description="Low complexity" evidence="2">
    <location>
        <begin position="508"/>
        <end position="546"/>
    </location>
</feature>
<comment type="caution">
    <text evidence="3">The sequence shown here is derived from an EMBL/GenBank/DDBJ whole genome shotgun (WGS) entry which is preliminary data.</text>
</comment>
<feature type="compositionally biased region" description="Low complexity" evidence="2">
    <location>
        <begin position="275"/>
        <end position="296"/>
    </location>
</feature>
<dbReference type="AlphaFoldDB" id="A0A8S9Y3I7"/>
<evidence type="ECO:0000313" key="4">
    <source>
        <dbReference type="Proteomes" id="UP000466442"/>
    </source>
</evidence>
<evidence type="ECO:0000256" key="1">
    <source>
        <dbReference type="SAM" id="Coils"/>
    </source>
</evidence>
<dbReference type="Proteomes" id="UP000466442">
    <property type="component" value="Unassembled WGS sequence"/>
</dbReference>
<protein>
    <submittedName>
        <fullName evidence="3">Uncharacterized protein</fullName>
    </submittedName>
</protein>
<keyword evidence="1" id="KW-0175">Coiled coil</keyword>
<reference evidence="3" key="1">
    <citation type="journal article" date="2021" name="Mol. Ecol. Resour.">
        <title>Apolygus lucorum genome provides insights into omnivorousness and mesophyll feeding.</title>
        <authorList>
            <person name="Liu Y."/>
            <person name="Liu H."/>
            <person name="Wang H."/>
            <person name="Huang T."/>
            <person name="Liu B."/>
            <person name="Yang B."/>
            <person name="Yin L."/>
            <person name="Li B."/>
            <person name="Zhang Y."/>
            <person name="Zhang S."/>
            <person name="Jiang F."/>
            <person name="Zhang X."/>
            <person name="Ren Y."/>
            <person name="Wang B."/>
            <person name="Wang S."/>
            <person name="Lu Y."/>
            <person name="Wu K."/>
            <person name="Fan W."/>
            <person name="Wang G."/>
        </authorList>
    </citation>
    <scope>NUCLEOTIDE SEQUENCE</scope>
    <source>
        <strain evidence="3">12Hb</strain>
    </source>
</reference>
<feature type="region of interest" description="Disordered" evidence="2">
    <location>
        <begin position="364"/>
        <end position="569"/>
    </location>
</feature>
<feature type="compositionally biased region" description="Low complexity" evidence="2">
    <location>
        <begin position="366"/>
        <end position="420"/>
    </location>
</feature>
<sequence>MSKARSEDSIGDLLDSIYSMSLGDVELNDIKDNLILAANTLRLDIADLNVSLFIRHLRTLFCVTQDRLDELDGHRQEISTLNGAYISSRELLNSSVNDHLRYEAAWSDEKEALETSVVQLKKKIRVLESKLITSFDAVDSPRLAVIPEIRDPVTFIDTQTQTDCGNMEQSPHLPEQDLKTEELTGKLDKIESLYGSVCASLVHQSEVFLRNEQSLLTRLNEANDHRCDLLKRTDKLQAELKVMRMEIDDLEREKSYLNSTINELKNQLEADNLVSPGSGSAGTSSSPSRSHFRSTSQKVPNVLLVGDSYLYGLGNEVQTLLPRKFSVNSLIMADAPLSVLMGSLPQVPSQPEYIVLSAGSPPPNPTLHLHSPPSLSSSTLHLHSPPPLSTSTLLLHSSPPLSSSTSHLQTPLSTSTLLLHSPPPLSSSTLHHHSPPPLSSSTSHLHSPPPLPSSTSHLQIPLSTSTLHHHSPPQLATSILHSPPPPSASTLHNHSLPPMYSFTRHLHSPSPLSSSTHHLHSAPPLSSSTHHLHSSPPLSSSTSTFHSPPPLCSSTHHLRSPPPLSSSTLCLHSPPPLTISTLLLHSPPPLTVSTHHLHSAPPLSSSTHCLHSPPPLTISTLLLHSPPPLTVSTHQLHSQSRLCSSTHHLHSSPPFSTSTLLLHLH</sequence>
<name>A0A8S9Y3I7_APOLU</name>